<feature type="signal peptide" evidence="1">
    <location>
        <begin position="1"/>
        <end position="21"/>
    </location>
</feature>
<dbReference type="SUPFAM" id="SSF51182">
    <property type="entry name" value="RmlC-like cupins"/>
    <property type="match status" value="1"/>
</dbReference>
<reference evidence="3 4" key="1">
    <citation type="submission" date="2020-10" db="EMBL/GenBank/DDBJ databases">
        <title>Plant Genome Project.</title>
        <authorList>
            <person name="Zhang R.-G."/>
        </authorList>
    </citation>
    <scope>NUCLEOTIDE SEQUENCE [LARGE SCALE GENOMIC DNA]</scope>
    <source>
        <strain evidence="3">FAFU-HL-1</strain>
        <tissue evidence="3">Leaf</tissue>
    </source>
</reference>
<dbReference type="AlphaFoldDB" id="A0A835JWV0"/>
<dbReference type="PANTHER" id="PTHR31189:SF2">
    <property type="entry name" value="RMLC-LIKE CUPINS SUPERFAMILY PROTEIN"/>
    <property type="match status" value="1"/>
</dbReference>
<dbReference type="Gene3D" id="2.60.120.10">
    <property type="entry name" value="Jelly Rolls"/>
    <property type="match status" value="2"/>
</dbReference>
<evidence type="ECO:0000313" key="3">
    <source>
        <dbReference type="EMBL" id="KAF9675539.1"/>
    </source>
</evidence>
<dbReference type="PANTHER" id="PTHR31189">
    <property type="entry name" value="OS03G0336100 PROTEIN-RELATED"/>
    <property type="match status" value="1"/>
</dbReference>
<sequence length="519" mass="58710">MGNRVAHLFLLLVLCYGLTMAVGLYREEKEDWRGDSEETQIGREQEWFLLQDSKRVMKTDAGDMRVLRNYGGRIMDRPIHIGFITMEPRSLFVPQYMDSSLILFVRTDDELLAELMHKYLPHFLSTSLGFITNFLKEHAVGEARVGLIYEDELAERRLKIGDIYRIPAGSAFYLMNAEEGQRLHIICSIDPSESLGLGVFQSFFIGGGTYPTSILAGFELETLSTAFNVTTDEVREIMTRQQEGPIVFIGDSRAPRLSPWTKFLKLKEQDRLEHLKRLVKFQQQPSQGEEQMTWSWRKLLNSVFGQENKKKGEKAGKSPNSYNIYDRRPDFRNNYGWSIALDESDYQPLKHSGVGVYLVNLTAGSMMAPHVNPTATEYGIVLRGSGRIQIVFPNGTQAMDARVKEGDVFWVPRYFPFCQIAARSGPFEFFGFTTSARKNRPQFLVGSSSILQTLGSPELAAAFGVSKDRIDHVISAQREAVILPSASAAPPDEEEEVTKFEKVQKVIKSFGNGMIMGFD</sequence>
<dbReference type="InterPro" id="IPR050253">
    <property type="entry name" value="Seed_Storage-Functional"/>
</dbReference>
<organism evidence="3 4">
    <name type="scientific">Salix dunnii</name>
    <dbReference type="NCBI Taxonomy" id="1413687"/>
    <lineage>
        <taxon>Eukaryota</taxon>
        <taxon>Viridiplantae</taxon>
        <taxon>Streptophyta</taxon>
        <taxon>Embryophyta</taxon>
        <taxon>Tracheophyta</taxon>
        <taxon>Spermatophyta</taxon>
        <taxon>Magnoliopsida</taxon>
        <taxon>eudicotyledons</taxon>
        <taxon>Gunneridae</taxon>
        <taxon>Pentapetalae</taxon>
        <taxon>rosids</taxon>
        <taxon>fabids</taxon>
        <taxon>Malpighiales</taxon>
        <taxon>Salicaceae</taxon>
        <taxon>Saliceae</taxon>
        <taxon>Salix</taxon>
    </lineage>
</organism>
<dbReference type="InterPro" id="IPR014710">
    <property type="entry name" value="RmlC-like_jellyroll"/>
</dbReference>
<evidence type="ECO:0000313" key="4">
    <source>
        <dbReference type="Proteomes" id="UP000657918"/>
    </source>
</evidence>
<keyword evidence="4" id="KW-1185">Reference proteome</keyword>
<evidence type="ECO:0000256" key="1">
    <source>
        <dbReference type="SAM" id="SignalP"/>
    </source>
</evidence>
<dbReference type="Proteomes" id="UP000657918">
    <property type="component" value="Unassembled WGS sequence"/>
</dbReference>
<feature type="domain" description="Cupin type-1" evidence="2">
    <location>
        <begin position="322"/>
        <end position="471"/>
    </location>
</feature>
<proteinExistence type="predicted"/>
<comment type="caution">
    <text evidence="3">The sequence shown here is derived from an EMBL/GenBank/DDBJ whole genome shotgun (WGS) entry which is preliminary data.</text>
</comment>
<name>A0A835JWV0_9ROSI</name>
<dbReference type="CDD" id="cd02245">
    <property type="entry name" value="cupin_7S_vicilin-like_C"/>
    <property type="match status" value="1"/>
</dbReference>
<evidence type="ECO:0000259" key="2">
    <source>
        <dbReference type="SMART" id="SM00835"/>
    </source>
</evidence>
<dbReference type="EMBL" id="JADGMS010000009">
    <property type="protein sequence ID" value="KAF9675539.1"/>
    <property type="molecule type" value="Genomic_DNA"/>
</dbReference>
<dbReference type="SMART" id="SM00835">
    <property type="entry name" value="Cupin_1"/>
    <property type="match status" value="2"/>
</dbReference>
<accession>A0A835JWV0</accession>
<feature type="chain" id="PRO_5032269192" description="Cupin type-1 domain-containing protein" evidence="1">
    <location>
        <begin position="22"/>
        <end position="519"/>
    </location>
</feature>
<dbReference type="InterPro" id="IPR006045">
    <property type="entry name" value="Cupin_1"/>
</dbReference>
<protein>
    <recommendedName>
        <fullName evidence="2">Cupin type-1 domain-containing protein</fullName>
    </recommendedName>
</protein>
<dbReference type="InterPro" id="IPR011051">
    <property type="entry name" value="RmlC_Cupin_sf"/>
</dbReference>
<feature type="domain" description="Cupin type-1" evidence="2">
    <location>
        <begin position="48"/>
        <end position="235"/>
    </location>
</feature>
<gene>
    <name evidence="3" type="ORF">SADUNF_Sadunf09G0042700</name>
</gene>
<keyword evidence="1" id="KW-0732">Signal</keyword>
<dbReference type="Pfam" id="PF00190">
    <property type="entry name" value="Cupin_1"/>
    <property type="match status" value="1"/>
</dbReference>
<dbReference type="OrthoDB" id="2019862at2759"/>
<dbReference type="CDD" id="cd02244">
    <property type="entry name" value="cupin_7S_vicilin-like_N"/>
    <property type="match status" value="1"/>
</dbReference>